<dbReference type="Gene3D" id="3.90.1200.10">
    <property type="match status" value="1"/>
</dbReference>
<dbReference type="PANTHER" id="PTHR23020">
    <property type="entry name" value="UNCHARACTERIZED NUCLEAR HORMONE RECEPTOR-RELATED"/>
    <property type="match status" value="1"/>
</dbReference>
<dbReference type="InterPro" id="IPR015897">
    <property type="entry name" value="CHK_kinase-like"/>
</dbReference>
<dbReference type="STRING" id="444597.BST26_08845"/>
<dbReference type="SUPFAM" id="SSF56112">
    <property type="entry name" value="Protein kinase-like (PK-like)"/>
    <property type="match status" value="1"/>
</dbReference>
<organism evidence="2 3">
    <name type="scientific">Mycolicibacterium insubricum</name>
    <dbReference type="NCBI Taxonomy" id="444597"/>
    <lineage>
        <taxon>Bacteria</taxon>
        <taxon>Bacillati</taxon>
        <taxon>Actinomycetota</taxon>
        <taxon>Actinomycetes</taxon>
        <taxon>Mycobacteriales</taxon>
        <taxon>Mycobacteriaceae</taxon>
        <taxon>Mycolicibacterium</taxon>
    </lineage>
</organism>
<reference evidence="2 3" key="1">
    <citation type="submission" date="2016-12" db="EMBL/GenBank/DDBJ databases">
        <title>The new phylogeny of genus Mycobacterium.</title>
        <authorList>
            <person name="Tortoli E."/>
            <person name="Trovato A."/>
            <person name="Cirillo D.M."/>
        </authorList>
    </citation>
    <scope>NUCLEOTIDE SEQUENCE [LARGE SCALE GENOMIC DNA]</scope>
    <source>
        <strain evidence="2 3">DSM 45130</strain>
    </source>
</reference>
<evidence type="ECO:0000259" key="1">
    <source>
        <dbReference type="SMART" id="SM00587"/>
    </source>
</evidence>
<dbReference type="EMBL" id="MVHS01000015">
    <property type="protein sequence ID" value="ORA71235.1"/>
    <property type="molecule type" value="Genomic_DNA"/>
</dbReference>
<comment type="caution">
    <text evidence="2">The sequence shown here is derived from an EMBL/GenBank/DDBJ whole genome shotgun (WGS) entry which is preliminary data.</text>
</comment>
<dbReference type="InterPro" id="IPR002575">
    <property type="entry name" value="Aminoglycoside_PTrfase"/>
</dbReference>
<dbReference type="AlphaFoldDB" id="A0A1X0DFT6"/>
<keyword evidence="3" id="KW-1185">Reference proteome</keyword>
<dbReference type="OrthoDB" id="115252at2"/>
<dbReference type="InterPro" id="IPR052961">
    <property type="entry name" value="Oxido-Kinase-like_Enzymes"/>
</dbReference>
<protein>
    <submittedName>
        <fullName evidence="2">Aminoglycoside phosphotransferase</fullName>
    </submittedName>
</protein>
<dbReference type="PANTHER" id="PTHR23020:SF41">
    <property type="entry name" value="AMINOGLYCOSIDE PHOSPHOTRANSFERASE DOMAIN-CONTAINING PROTEIN"/>
    <property type="match status" value="1"/>
</dbReference>
<name>A0A1X0DFT6_9MYCO</name>
<proteinExistence type="predicted"/>
<dbReference type="Proteomes" id="UP000192801">
    <property type="component" value="Unassembled WGS sequence"/>
</dbReference>
<sequence>MPSSIEEVTPGWLSAVLGHTVTGARAERIAQDSGFASLLYRVWLTGGTGLPETVVVKLPGSQEARGAMELLGGYRRELEFYRRIAGRAPMGTAGVFVAESGSSASEFVLVMEDLRGWDNADHLAGLTMDQARSALSGLAGLHAWSATNPVPAGVFPGLDFPAVRQVFLPVFATAWAAYLERTRITVPPGVTDFAARFAELAPVALETLSRRPTLLHGDIRADNLFFRDGAMKVVDFQFACHGAGAADVAYLVTQGLPVTERRGRDQALLTEYLDDLAAQGESDYPFDEAWRDYRLAAGYLMMLPVISLLGAEAMPERSRQLCITLTDRAVAAIDEIDAVAAFS</sequence>
<dbReference type="SMART" id="SM00587">
    <property type="entry name" value="CHK"/>
    <property type="match status" value="1"/>
</dbReference>
<gene>
    <name evidence="2" type="ORF">BST26_08845</name>
</gene>
<evidence type="ECO:0000313" key="3">
    <source>
        <dbReference type="Proteomes" id="UP000192801"/>
    </source>
</evidence>
<accession>A0A1X0DFT6</accession>
<feature type="domain" description="CHK kinase-like" evidence="1">
    <location>
        <begin position="109"/>
        <end position="282"/>
    </location>
</feature>
<keyword evidence="2" id="KW-0808">Transferase</keyword>
<dbReference type="GO" id="GO:0016740">
    <property type="term" value="F:transferase activity"/>
    <property type="evidence" value="ECO:0007669"/>
    <property type="project" value="UniProtKB-KW"/>
</dbReference>
<evidence type="ECO:0000313" key="2">
    <source>
        <dbReference type="EMBL" id="ORA71235.1"/>
    </source>
</evidence>
<dbReference type="Pfam" id="PF01636">
    <property type="entry name" value="APH"/>
    <property type="match status" value="1"/>
</dbReference>
<dbReference type="InterPro" id="IPR011009">
    <property type="entry name" value="Kinase-like_dom_sf"/>
</dbReference>